<organism evidence="6 7">
    <name type="scientific">Imshaugia aleurites</name>
    <dbReference type="NCBI Taxonomy" id="172621"/>
    <lineage>
        <taxon>Eukaryota</taxon>
        <taxon>Fungi</taxon>
        <taxon>Dikarya</taxon>
        <taxon>Ascomycota</taxon>
        <taxon>Pezizomycotina</taxon>
        <taxon>Lecanoromycetes</taxon>
        <taxon>OSLEUM clade</taxon>
        <taxon>Lecanoromycetidae</taxon>
        <taxon>Lecanorales</taxon>
        <taxon>Lecanorineae</taxon>
        <taxon>Parmeliaceae</taxon>
        <taxon>Imshaugia</taxon>
    </lineage>
</organism>
<evidence type="ECO:0000256" key="1">
    <source>
        <dbReference type="ARBA" id="ARBA00023002"/>
    </source>
</evidence>
<dbReference type="Pfam" id="PF00389">
    <property type="entry name" value="2-Hacid_dh"/>
    <property type="match status" value="1"/>
</dbReference>
<evidence type="ECO:0008006" key="8">
    <source>
        <dbReference type="Google" id="ProtNLM"/>
    </source>
</evidence>
<evidence type="ECO:0000313" key="7">
    <source>
        <dbReference type="Proteomes" id="UP000664534"/>
    </source>
</evidence>
<dbReference type="InterPro" id="IPR006139">
    <property type="entry name" value="D-isomer_2_OHA_DH_cat_dom"/>
</dbReference>
<dbReference type="Pfam" id="PF02826">
    <property type="entry name" value="2-Hacid_dh_C"/>
    <property type="match status" value="1"/>
</dbReference>
<feature type="domain" description="D-isomer specific 2-hydroxyacid dehydrogenase catalytic" evidence="4">
    <location>
        <begin position="97"/>
        <end position="364"/>
    </location>
</feature>
<keyword evidence="1 2" id="KW-0560">Oxidoreductase</keyword>
<accession>A0A8H3PIX3</accession>
<dbReference type="Proteomes" id="UP000664534">
    <property type="component" value="Unassembled WGS sequence"/>
</dbReference>
<feature type="compositionally biased region" description="Basic and acidic residues" evidence="3">
    <location>
        <begin position="9"/>
        <end position="18"/>
    </location>
</feature>
<proteinExistence type="inferred from homology"/>
<dbReference type="EMBL" id="CAJPDT010000162">
    <property type="protein sequence ID" value="CAF9941942.1"/>
    <property type="molecule type" value="Genomic_DNA"/>
</dbReference>
<dbReference type="CDD" id="cd12168">
    <property type="entry name" value="Mand_dh_like"/>
    <property type="match status" value="1"/>
</dbReference>
<dbReference type="GO" id="GO:0030267">
    <property type="term" value="F:glyoxylate reductase (NADPH) activity"/>
    <property type="evidence" value="ECO:0007669"/>
    <property type="project" value="TreeGrafter"/>
</dbReference>
<dbReference type="OrthoDB" id="9991913at2759"/>
<dbReference type="Gene3D" id="3.40.50.720">
    <property type="entry name" value="NAD(P)-binding Rossmann-like Domain"/>
    <property type="match status" value="2"/>
</dbReference>
<name>A0A8H3PIX3_9LECA</name>
<dbReference type="FunFam" id="3.40.50.720:FF:000526">
    <property type="entry name" value="D-mandelate dehydrogenase, putative"/>
    <property type="match status" value="1"/>
</dbReference>
<dbReference type="AlphaFoldDB" id="A0A8H3PIX3"/>
<dbReference type="GO" id="GO:0016618">
    <property type="term" value="F:hydroxypyruvate reductase [NAD(P)H] activity"/>
    <property type="evidence" value="ECO:0007669"/>
    <property type="project" value="TreeGrafter"/>
</dbReference>
<dbReference type="InterPro" id="IPR036291">
    <property type="entry name" value="NAD(P)-bd_dom_sf"/>
</dbReference>
<dbReference type="GO" id="GO:0051287">
    <property type="term" value="F:NAD binding"/>
    <property type="evidence" value="ECO:0007669"/>
    <property type="project" value="InterPro"/>
</dbReference>
<protein>
    <recommendedName>
        <fullName evidence="8">D-mandelate dehydrogenase</fullName>
    </recommendedName>
</protein>
<dbReference type="PANTHER" id="PTHR10996">
    <property type="entry name" value="2-HYDROXYACID DEHYDROGENASE-RELATED"/>
    <property type="match status" value="1"/>
</dbReference>
<dbReference type="InterPro" id="IPR050223">
    <property type="entry name" value="D-isomer_2-hydroxyacid_DH"/>
</dbReference>
<evidence type="ECO:0000256" key="2">
    <source>
        <dbReference type="RuleBase" id="RU003719"/>
    </source>
</evidence>
<dbReference type="GO" id="GO:0005829">
    <property type="term" value="C:cytosol"/>
    <property type="evidence" value="ECO:0007669"/>
    <property type="project" value="TreeGrafter"/>
</dbReference>
<dbReference type="InterPro" id="IPR029752">
    <property type="entry name" value="D-isomer_DH_CS1"/>
</dbReference>
<comment type="caution">
    <text evidence="6">The sequence shown here is derived from an EMBL/GenBank/DDBJ whole genome shotgun (WGS) entry which is preliminary data.</text>
</comment>
<reference evidence="6" key="1">
    <citation type="submission" date="2021-03" db="EMBL/GenBank/DDBJ databases">
        <authorList>
            <person name="Tagirdzhanova G."/>
        </authorList>
    </citation>
    <scope>NUCLEOTIDE SEQUENCE</scope>
</reference>
<keyword evidence="7" id="KW-1185">Reference proteome</keyword>
<feature type="domain" description="D-isomer specific 2-hydroxyacid dehydrogenase NAD-binding" evidence="5">
    <location>
        <begin position="152"/>
        <end position="332"/>
    </location>
</feature>
<comment type="similarity">
    <text evidence="2">Belongs to the D-isomer specific 2-hydroxyacid dehydrogenase family.</text>
</comment>
<dbReference type="SUPFAM" id="SSF51735">
    <property type="entry name" value="NAD(P)-binding Rossmann-fold domains"/>
    <property type="match status" value="1"/>
</dbReference>
<sequence>MGSTSDSAYDIKHTDTPNDNHTNGNSTTRPIILHLGDPILYNHALYSQFSLKYDIIQPPPSSLQRSVFKKHLEDKTWGDFAATIRPFWNTGGEMGRWDRELIELLPSSMQVMASAGAGFDWVDTGVLAEFGILYCNGAHASTESVADMALWHIISVFRHMTWSCVAARSNSPTEWTGAHQQIPFASHNPRDHTLGIIGLGNIGHAIAKKVRAALGMKIIYYDIIQKKPEMERQSDATFYSSMEEVLSLSDCVLIATPYTTRPILNAHTLSLLPKGARVVNIARGICIDEDALADALDSKHISAAGLDVHMHEPRVSERLSKMRNVTLTCHTGGGSIETAMGFEKLVMQNVEAVLEGRQALTAVNQGLVDDYFHSENAKETNGVHGHDVNGANVNGESLSTNGETIRAESQSTNGETIKAESLSANGETINGALEPFAETSKEPSSTAVGNT</sequence>
<dbReference type="PROSITE" id="PS00065">
    <property type="entry name" value="D_2_HYDROXYACID_DH_1"/>
    <property type="match status" value="1"/>
</dbReference>
<dbReference type="PANTHER" id="PTHR10996:SF281">
    <property type="entry name" value="D-ISOMER SPECIFIC 2-HYDROXYACID DEHYDROGENASE NAD-BINDING DOMAIN-CONTAINING PROTEIN-RELATED"/>
    <property type="match status" value="1"/>
</dbReference>
<evidence type="ECO:0000313" key="6">
    <source>
        <dbReference type="EMBL" id="CAF9941942.1"/>
    </source>
</evidence>
<gene>
    <name evidence="6" type="ORF">IMSHALPRED_003106</name>
</gene>
<dbReference type="InterPro" id="IPR006140">
    <property type="entry name" value="D-isomer_DH_NAD-bd"/>
</dbReference>
<dbReference type="SUPFAM" id="SSF52283">
    <property type="entry name" value="Formate/glycerate dehydrogenase catalytic domain-like"/>
    <property type="match status" value="1"/>
</dbReference>
<evidence type="ECO:0000256" key="3">
    <source>
        <dbReference type="SAM" id="MobiDB-lite"/>
    </source>
</evidence>
<feature type="region of interest" description="Disordered" evidence="3">
    <location>
        <begin position="1"/>
        <end position="25"/>
    </location>
</feature>
<evidence type="ECO:0000259" key="5">
    <source>
        <dbReference type="Pfam" id="PF02826"/>
    </source>
</evidence>
<evidence type="ECO:0000259" key="4">
    <source>
        <dbReference type="Pfam" id="PF00389"/>
    </source>
</evidence>